<evidence type="ECO:0000313" key="3">
    <source>
        <dbReference type="EMBL" id="KAH7133491.1"/>
    </source>
</evidence>
<dbReference type="AlphaFoldDB" id="A0A9P9EAA2"/>
<gene>
    <name evidence="3" type="ORF">EDB81DRAFT_804134</name>
</gene>
<dbReference type="GO" id="GO:0042144">
    <property type="term" value="P:vacuole fusion, non-autophagic"/>
    <property type="evidence" value="ECO:0007669"/>
    <property type="project" value="TreeGrafter"/>
</dbReference>
<dbReference type="FunFam" id="3.30.70.80:FF:000005">
    <property type="entry name" value="Proteinase inhibitor I2B"/>
    <property type="match status" value="1"/>
</dbReference>
<evidence type="ECO:0000259" key="2">
    <source>
        <dbReference type="Pfam" id="PF05922"/>
    </source>
</evidence>
<keyword evidence="4" id="KW-1185">Reference proteome</keyword>
<dbReference type="GO" id="GO:0004866">
    <property type="term" value="F:endopeptidase inhibitor activity"/>
    <property type="evidence" value="ECO:0007669"/>
    <property type="project" value="TreeGrafter"/>
</dbReference>
<dbReference type="EMBL" id="JAGMUV010000015">
    <property type="protein sequence ID" value="KAH7133491.1"/>
    <property type="molecule type" value="Genomic_DNA"/>
</dbReference>
<dbReference type="InterPro" id="IPR052471">
    <property type="entry name" value="PBI_I9"/>
</dbReference>
<dbReference type="InterPro" id="IPR037045">
    <property type="entry name" value="S8pro/Inhibitor_I9_sf"/>
</dbReference>
<proteinExistence type="inferred from homology"/>
<dbReference type="SUPFAM" id="SSF54897">
    <property type="entry name" value="Protease propeptides/inhibitors"/>
    <property type="match status" value="1"/>
</dbReference>
<feature type="domain" description="Inhibitor I9" evidence="2">
    <location>
        <begin position="66"/>
        <end position="134"/>
    </location>
</feature>
<organism evidence="3 4">
    <name type="scientific">Dactylonectria macrodidyma</name>
    <dbReference type="NCBI Taxonomy" id="307937"/>
    <lineage>
        <taxon>Eukaryota</taxon>
        <taxon>Fungi</taxon>
        <taxon>Dikarya</taxon>
        <taxon>Ascomycota</taxon>
        <taxon>Pezizomycotina</taxon>
        <taxon>Sordariomycetes</taxon>
        <taxon>Hypocreomycetidae</taxon>
        <taxon>Hypocreales</taxon>
        <taxon>Nectriaceae</taxon>
        <taxon>Dactylonectria</taxon>
    </lineage>
</organism>
<dbReference type="Gene3D" id="3.30.70.80">
    <property type="entry name" value="Peptidase S8 propeptide/proteinase inhibitor I9"/>
    <property type="match status" value="1"/>
</dbReference>
<evidence type="ECO:0000313" key="4">
    <source>
        <dbReference type="Proteomes" id="UP000738349"/>
    </source>
</evidence>
<comment type="similarity">
    <text evidence="1">Belongs to the protease inhibitor I9 family.</text>
</comment>
<comment type="caution">
    <text evidence="3">The sequence shown here is derived from an EMBL/GenBank/DDBJ whole genome shotgun (WGS) entry which is preliminary data.</text>
</comment>
<reference evidence="3" key="1">
    <citation type="journal article" date="2021" name="Nat. Commun.">
        <title>Genetic determinants of endophytism in the Arabidopsis root mycobiome.</title>
        <authorList>
            <person name="Mesny F."/>
            <person name="Miyauchi S."/>
            <person name="Thiergart T."/>
            <person name="Pickel B."/>
            <person name="Atanasova L."/>
            <person name="Karlsson M."/>
            <person name="Huettel B."/>
            <person name="Barry K.W."/>
            <person name="Haridas S."/>
            <person name="Chen C."/>
            <person name="Bauer D."/>
            <person name="Andreopoulos W."/>
            <person name="Pangilinan J."/>
            <person name="LaButti K."/>
            <person name="Riley R."/>
            <person name="Lipzen A."/>
            <person name="Clum A."/>
            <person name="Drula E."/>
            <person name="Henrissat B."/>
            <person name="Kohler A."/>
            <person name="Grigoriev I.V."/>
            <person name="Martin F.M."/>
            <person name="Hacquard S."/>
        </authorList>
    </citation>
    <scope>NUCLEOTIDE SEQUENCE</scope>
    <source>
        <strain evidence="3">MPI-CAGE-AT-0147</strain>
    </source>
</reference>
<dbReference type="Pfam" id="PF05922">
    <property type="entry name" value="Inhibitor_I9"/>
    <property type="match status" value="1"/>
</dbReference>
<name>A0A9P9EAA2_9HYPO</name>
<dbReference type="InterPro" id="IPR010259">
    <property type="entry name" value="S8pro/Inhibitor_I9"/>
</dbReference>
<evidence type="ECO:0000256" key="1">
    <source>
        <dbReference type="ARBA" id="ARBA00038069"/>
    </source>
</evidence>
<dbReference type="PANTHER" id="PTHR28288">
    <property type="entry name" value="PROTEASE B INHIBITOR 2"/>
    <property type="match status" value="1"/>
</dbReference>
<dbReference type="PANTHER" id="PTHR28288:SF2">
    <property type="entry name" value="PROTEASE B INHIBITOR 2"/>
    <property type="match status" value="1"/>
</dbReference>
<dbReference type="OrthoDB" id="5518345at2759"/>
<sequence length="134" mass="14385">MAAQMVVAEVDITGTRPQLGIAGVSSSSPPNLPFATTRLPASSSLSATTPRTFIKRLSRNPAIMPTYIVSCKDDATPEQIQSAKDHAVEQGGKIEHEYSLIKGFSVSFPQDSITTLESHEHVKAVEADQPVHTQ</sequence>
<protein>
    <recommendedName>
        <fullName evidence="2">Inhibitor I9 domain-containing protein</fullName>
    </recommendedName>
</protein>
<accession>A0A9P9EAA2</accession>
<dbReference type="Proteomes" id="UP000738349">
    <property type="component" value="Unassembled WGS sequence"/>
</dbReference>